<sequence length="102" mass="11605">MGRLKSVWGEHSMEVKPERWISKRGGIRREPSYKFLSFNAGPKSCLGRVVALRQLKIITAFVVYNYNVQVIEGQSIVPLNSIIVKIEDGLSARVKKRSVKFN</sequence>
<keyword evidence="2" id="KW-1185">Reference proteome</keyword>
<comment type="caution">
    <text evidence="1">The sequence shown here is derived from an EMBL/GenBank/DDBJ whole genome shotgun (WGS) entry which is preliminary data.</text>
</comment>
<dbReference type="EMBL" id="CM042888">
    <property type="protein sequence ID" value="KAI4325881.1"/>
    <property type="molecule type" value="Genomic_DNA"/>
</dbReference>
<organism evidence="1 2">
    <name type="scientific">Melastoma candidum</name>
    <dbReference type="NCBI Taxonomy" id="119954"/>
    <lineage>
        <taxon>Eukaryota</taxon>
        <taxon>Viridiplantae</taxon>
        <taxon>Streptophyta</taxon>
        <taxon>Embryophyta</taxon>
        <taxon>Tracheophyta</taxon>
        <taxon>Spermatophyta</taxon>
        <taxon>Magnoliopsida</taxon>
        <taxon>eudicotyledons</taxon>
        <taxon>Gunneridae</taxon>
        <taxon>Pentapetalae</taxon>
        <taxon>rosids</taxon>
        <taxon>malvids</taxon>
        <taxon>Myrtales</taxon>
        <taxon>Melastomataceae</taxon>
        <taxon>Melastomatoideae</taxon>
        <taxon>Melastomateae</taxon>
        <taxon>Melastoma</taxon>
    </lineage>
</organism>
<gene>
    <name evidence="1" type="ORF">MLD38_031245</name>
</gene>
<evidence type="ECO:0000313" key="2">
    <source>
        <dbReference type="Proteomes" id="UP001057402"/>
    </source>
</evidence>
<name>A0ACB9MP51_9MYRT</name>
<proteinExistence type="predicted"/>
<reference evidence="2" key="1">
    <citation type="journal article" date="2023" name="Front. Plant Sci.">
        <title>Chromosomal-level genome assembly of Melastoma candidum provides insights into trichome evolution.</title>
        <authorList>
            <person name="Zhong Y."/>
            <person name="Wu W."/>
            <person name="Sun C."/>
            <person name="Zou P."/>
            <person name="Liu Y."/>
            <person name="Dai S."/>
            <person name="Zhou R."/>
        </authorList>
    </citation>
    <scope>NUCLEOTIDE SEQUENCE [LARGE SCALE GENOMIC DNA]</scope>
</reference>
<accession>A0ACB9MP51</accession>
<protein>
    <submittedName>
        <fullName evidence="1">Uncharacterized protein</fullName>
    </submittedName>
</protein>
<dbReference type="Proteomes" id="UP001057402">
    <property type="component" value="Chromosome 9"/>
</dbReference>
<evidence type="ECO:0000313" key="1">
    <source>
        <dbReference type="EMBL" id="KAI4325881.1"/>
    </source>
</evidence>